<dbReference type="EMBL" id="JBHRXP010000007">
    <property type="protein sequence ID" value="MFC3581304.1"/>
    <property type="molecule type" value="Genomic_DNA"/>
</dbReference>
<dbReference type="InterPro" id="IPR036291">
    <property type="entry name" value="NAD(P)-bd_dom_sf"/>
</dbReference>
<dbReference type="GO" id="GO:0016491">
    <property type="term" value="F:oxidoreductase activity"/>
    <property type="evidence" value="ECO:0007669"/>
    <property type="project" value="UniProtKB-KW"/>
</dbReference>
<dbReference type="InterPro" id="IPR051122">
    <property type="entry name" value="SDR_DHRS6-like"/>
</dbReference>
<dbReference type="Pfam" id="PF13561">
    <property type="entry name" value="adh_short_C2"/>
    <property type="match status" value="1"/>
</dbReference>
<dbReference type="SUPFAM" id="SSF51735">
    <property type="entry name" value="NAD(P)-binding Rossmann-fold domains"/>
    <property type="match status" value="1"/>
</dbReference>
<evidence type="ECO:0000313" key="4">
    <source>
        <dbReference type="Proteomes" id="UP001595713"/>
    </source>
</evidence>
<dbReference type="InterPro" id="IPR020904">
    <property type="entry name" value="Sc_DH/Rdtase_CS"/>
</dbReference>
<sequence length="229" mass="23675">MFGASGAIGGNVAARALERGWTVVAVSRAAAPADRAGMEWLRYDPLDDTDGQALDGQAPFDAVCWAQGANMADSPAAFDMERHLDLYRANCLTVLVALAALLDRSLLRAGGARLVVLSSIWQERARGDKLSYTMTKAAIGGLVRAASVDLGPAGHLINAVLPGVIDTPMARANLSPAQIEGIAVRTSAGRLADMATVAEAILFLCSAANGSITGQSITVDLGMSNAILV</sequence>
<dbReference type="PROSITE" id="PS00061">
    <property type="entry name" value="ADH_SHORT"/>
    <property type="match status" value="1"/>
</dbReference>
<name>A0ABV7SWJ0_9SPHN</name>
<dbReference type="CDD" id="cd05233">
    <property type="entry name" value="SDR_c"/>
    <property type="match status" value="1"/>
</dbReference>
<evidence type="ECO:0000313" key="3">
    <source>
        <dbReference type="EMBL" id="MFC3581304.1"/>
    </source>
</evidence>
<proteinExistence type="inferred from homology"/>
<dbReference type="Proteomes" id="UP001595713">
    <property type="component" value="Unassembled WGS sequence"/>
</dbReference>
<comment type="similarity">
    <text evidence="1">Belongs to the short-chain dehydrogenases/reductases (SDR) family.</text>
</comment>
<dbReference type="PANTHER" id="PTHR43477:SF1">
    <property type="entry name" value="DIHYDROANTICAPSIN 7-DEHYDROGENASE"/>
    <property type="match status" value="1"/>
</dbReference>
<dbReference type="PANTHER" id="PTHR43477">
    <property type="entry name" value="DIHYDROANTICAPSIN 7-DEHYDROGENASE"/>
    <property type="match status" value="1"/>
</dbReference>
<dbReference type="Gene3D" id="3.40.50.720">
    <property type="entry name" value="NAD(P)-binding Rossmann-like Domain"/>
    <property type="match status" value="1"/>
</dbReference>
<comment type="caution">
    <text evidence="3">The sequence shown here is derived from an EMBL/GenBank/DDBJ whole genome shotgun (WGS) entry which is preliminary data.</text>
</comment>
<protein>
    <submittedName>
        <fullName evidence="3">SDR family NAD(P)-dependent oxidoreductase</fullName>
        <ecNumber evidence="3">1.1.1.-</ecNumber>
    </submittedName>
</protein>
<dbReference type="EC" id="1.1.1.-" evidence="3"/>
<dbReference type="PRINTS" id="PR00081">
    <property type="entry name" value="GDHRDH"/>
</dbReference>
<reference evidence="4" key="1">
    <citation type="journal article" date="2019" name="Int. J. Syst. Evol. Microbiol.">
        <title>The Global Catalogue of Microorganisms (GCM) 10K type strain sequencing project: providing services to taxonomists for standard genome sequencing and annotation.</title>
        <authorList>
            <consortium name="The Broad Institute Genomics Platform"/>
            <consortium name="The Broad Institute Genome Sequencing Center for Infectious Disease"/>
            <person name="Wu L."/>
            <person name="Ma J."/>
        </authorList>
    </citation>
    <scope>NUCLEOTIDE SEQUENCE [LARGE SCALE GENOMIC DNA]</scope>
    <source>
        <strain evidence="4">KCTC 42739</strain>
    </source>
</reference>
<evidence type="ECO:0000256" key="2">
    <source>
        <dbReference type="ARBA" id="ARBA00023002"/>
    </source>
</evidence>
<accession>A0ABV7SWJ0</accession>
<organism evidence="3 4">
    <name type="scientific">Sphingomonas hylomeconis</name>
    <dbReference type="NCBI Taxonomy" id="1395958"/>
    <lineage>
        <taxon>Bacteria</taxon>
        <taxon>Pseudomonadati</taxon>
        <taxon>Pseudomonadota</taxon>
        <taxon>Alphaproteobacteria</taxon>
        <taxon>Sphingomonadales</taxon>
        <taxon>Sphingomonadaceae</taxon>
        <taxon>Sphingomonas</taxon>
    </lineage>
</organism>
<dbReference type="RefSeq" id="WP_261292835.1">
    <property type="nucleotide sequence ID" value="NZ_JANQBK010000001.1"/>
</dbReference>
<keyword evidence="4" id="KW-1185">Reference proteome</keyword>
<gene>
    <name evidence="3" type="ORF">ACFONA_14120</name>
</gene>
<dbReference type="InterPro" id="IPR002347">
    <property type="entry name" value="SDR_fam"/>
</dbReference>
<keyword evidence="2 3" id="KW-0560">Oxidoreductase</keyword>
<evidence type="ECO:0000256" key="1">
    <source>
        <dbReference type="ARBA" id="ARBA00006484"/>
    </source>
</evidence>